<dbReference type="OrthoDB" id="4960983at2759"/>
<evidence type="ECO:0000313" key="5">
    <source>
        <dbReference type="Proteomes" id="UP000742024"/>
    </source>
</evidence>
<dbReference type="Proteomes" id="UP000784919">
    <property type="component" value="Unassembled WGS sequence"/>
</dbReference>
<dbReference type="Proteomes" id="UP000742024">
    <property type="component" value="Unassembled WGS sequence"/>
</dbReference>
<feature type="region of interest" description="Disordered" evidence="1">
    <location>
        <begin position="1"/>
        <end position="20"/>
    </location>
</feature>
<sequence length="145" mass="15557">MLVAGVRRVPPGNGMPQPLGGGSAMQWTAAATERDSPLRVTWYMEYNEPSTPHSEPSDHRHRPWLSMFPPVSSESSPRPANAVAPINFTATTISHHYNAITTISTGAVVAITAITTITTITIITIIAIITTITTTTSLLPLCFCN</sequence>
<evidence type="ECO:0000256" key="2">
    <source>
        <dbReference type="SAM" id="Phobius"/>
    </source>
</evidence>
<keyword evidence="5" id="KW-1185">Reference proteome</keyword>
<keyword evidence="2" id="KW-0472">Membrane</keyword>
<evidence type="ECO:0000313" key="4">
    <source>
        <dbReference type="EMBL" id="KAG5968576.1"/>
    </source>
</evidence>
<dbReference type="EMBL" id="SRPR01000245">
    <property type="protein sequence ID" value="KAG5955674.1"/>
    <property type="molecule type" value="Genomic_DNA"/>
</dbReference>
<protein>
    <submittedName>
        <fullName evidence="4">Uncharacterized protein</fullName>
    </submittedName>
</protein>
<dbReference type="AlphaFoldDB" id="A0A9P7MTY6"/>
<organism evidence="4 6">
    <name type="scientific">Claviceps arundinis</name>
    <dbReference type="NCBI Taxonomy" id="1623583"/>
    <lineage>
        <taxon>Eukaryota</taxon>
        <taxon>Fungi</taxon>
        <taxon>Dikarya</taxon>
        <taxon>Ascomycota</taxon>
        <taxon>Pezizomycotina</taxon>
        <taxon>Sordariomycetes</taxon>
        <taxon>Hypocreomycetidae</taxon>
        <taxon>Hypocreales</taxon>
        <taxon>Clavicipitaceae</taxon>
        <taxon>Claviceps</taxon>
    </lineage>
</organism>
<evidence type="ECO:0000256" key="1">
    <source>
        <dbReference type="SAM" id="MobiDB-lite"/>
    </source>
</evidence>
<feature type="transmembrane region" description="Helical" evidence="2">
    <location>
        <begin position="107"/>
        <end position="129"/>
    </location>
</feature>
<evidence type="ECO:0000313" key="6">
    <source>
        <dbReference type="Proteomes" id="UP000784919"/>
    </source>
</evidence>
<keyword evidence="2" id="KW-0812">Transmembrane</keyword>
<reference evidence="4 5" key="1">
    <citation type="journal article" date="2020" name="bioRxiv">
        <title>Whole genome comparisons of ergot fungi reveals the divergence and evolution of species within the genus Claviceps are the result of varying mechanisms driving genome evolution and host range expansion.</title>
        <authorList>
            <person name="Wyka S.A."/>
            <person name="Mondo S.J."/>
            <person name="Liu M."/>
            <person name="Dettman J."/>
            <person name="Nalam V."/>
            <person name="Broders K.D."/>
        </authorList>
    </citation>
    <scope>NUCLEOTIDE SEQUENCE</scope>
    <source>
        <strain evidence="4">CCC 1102</strain>
        <strain evidence="3 5">LM583</strain>
    </source>
</reference>
<evidence type="ECO:0000313" key="3">
    <source>
        <dbReference type="EMBL" id="KAG5955674.1"/>
    </source>
</evidence>
<name>A0A9P7MTY6_9HYPO</name>
<dbReference type="EMBL" id="SRPS01000104">
    <property type="protein sequence ID" value="KAG5968576.1"/>
    <property type="molecule type" value="Genomic_DNA"/>
</dbReference>
<gene>
    <name evidence="4" type="ORF">E4U56_000325</name>
    <name evidence="3" type="ORF">E4U57_003250</name>
</gene>
<proteinExistence type="predicted"/>
<comment type="caution">
    <text evidence="4">The sequence shown here is derived from an EMBL/GenBank/DDBJ whole genome shotgun (WGS) entry which is preliminary data.</text>
</comment>
<accession>A0A9P7MTY6</accession>
<keyword evidence="2" id="KW-1133">Transmembrane helix</keyword>